<keyword evidence="10 18" id="KW-0479">Metal-binding</keyword>
<evidence type="ECO:0000313" key="22">
    <source>
        <dbReference type="Proteomes" id="UP000008495"/>
    </source>
</evidence>
<dbReference type="Gene3D" id="3.20.20.60">
    <property type="entry name" value="Phosphoenolpyruvate-binding domains"/>
    <property type="match status" value="1"/>
</dbReference>
<feature type="region of interest" description="Disordered" evidence="19">
    <location>
        <begin position="1"/>
        <end position="26"/>
    </location>
</feature>
<sequence length="322" mass="34616">MNASGHHGEHHAYTAGTAPHSGRRTIRTDKPHRSMLFLPGSNAAMLSTAYVFAPDAIMFDLEDGVALREKDSARLMVFHALSHPVYRAMETVVRINPLDTPYGLLDLEAVVRAGAKIVRLPKTECAEDIVELEEKVAAIEADCGRPVGSTRLMAAIESASGVVNAVSIATASPRMDSIALAGFDYVIDMQTTRGDGTELFYARCAVLHAARVAGIGAYDVVWSDLSDEEGFLAEVELIKRLGFDGKSLINPRQIDLLHNAYAPTQRELDHARLVIEAAARAEAQGLGVVSLNGKMIDAPIVAAARRTVQYADASGVRQQEGA</sequence>
<evidence type="ECO:0000256" key="16">
    <source>
        <dbReference type="ARBA" id="ARBA00049110"/>
    </source>
</evidence>
<dbReference type="AlphaFoldDB" id="K6W9U2"/>
<keyword evidence="12 21" id="KW-0456">Lyase</keyword>
<name>K6W9U2_9MICO</name>
<evidence type="ECO:0000256" key="9">
    <source>
        <dbReference type="ARBA" id="ARBA00022490"/>
    </source>
</evidence>
<comment type="similarity">
    <text evidence="4">Belongs to the HpcH/HpaI aldolase family. Citrate lyase beta subunit subfamily.</text>
</comment>
<evidence type="ECO:0000256" key="14">
    <source>
        <dbReference type="ARBA" id="ARBA00032495"/>
    </source>
</evidence>
<protein>
    <recommendedName>
        <fullName evidence="8">Citrate lyase subunit beta</fullName>
        <ecNumber evidence="6">4.1.3.34</ecNumber>
        <ecNumber evidence="7">4.1.3.6</ecNumber>
    </recommendedName>
    <alternativeName>
        <fullName evidence="13">Citrate (pro-3S)-lyase subunit beta</fullName>
    </alternativeName>
    <alternativeName>
        <fullName evidence="14">Citryl-CoA lyase subunit</fullName>
    </alternativeName>
</protein>
<dbReference type="Pfam" id="PF03328">
    <property type="entry name" value="HpcH_HpaI"/>
    <property type="match status" value="1"/>
</dbReference>
<dbReference type="eggNOG" id="COG2301">
    <property type="taxonomic scope" value="Bacteria"/>
</dbReference>
<comment type="function">
    <text evidence="2">Represents a citryl-ACP lyase.</text>
</comment>
<evidence type="ECO:0000256" key="8">
    <source>
        <dbReference type="ARBA" id="ARBA00015712"/>
    </source>
</evidence>
<evidence type="ECO:0000256" key="2">
    <source>
        <dbReference type="ARBA" id="ARBA00003671"/>
    </source>
</evidence>
<evidence type="ECO:0000256" key="18">
    <source>
        <dbReference type="PIRSR" id="PIRSR015582-2"/>
    </source>
</evidence>
<dbReference type="RefSeq" id="WP_006503353.1">
    <property type="nucleotide sequence ID" value="NZ_BAGZ01000016.1"/>
</dbReference>
<dbReference type="EMBL" id="BAGZ01000016">
    <property type="protein sequence ID" value="GAB78597.1"/>
    <property type="molecule type" value="Genomic_DNA"/>
</dbReference>
<dbReference type="GO" id="GO:0006107">
    <property type="term" value="P:oxaloacetate metabolic process"/>
    <property type="evidence" value="ECO:0007669"/>
    <property type="project" value="TreeGrafter"/>
</dbReference>
<evidence type="ECO:0000256" key="10">
    <source>
        <dbReference type="ARBA" id="ARBA00022723"/>
    </source>
</evidence>
<dbReference type="EC" id="4.1.3.6" evidence="7"/>
<feature type="binding site" evidence="17">
    <location>
        <position position="94"/>
    </location>
    <ligand>
        <name>substrate</name>
    </ligand>
</feature>
<dbReference type="STRING" id="100225.SAMN05421595_2249"/>
<accession>K6W9U2</accession>
<dbReference type="InterPro" id="IPR005000">
    <property type="entry name" value="Aldolase/citrate-lyase_domain"/>
</dbReference>
<evidence type="ECO:0000256" key="12">
    <source>
        <dbReference type="ARBA" id="ARBA00023239"/>
    </source>
</evidence>
<evidence type="ECO:0000256" key="5">
    <source>
        <dbReference type="ARBA" id="ARBA00011382"/>
    </source>
</evidence>
<dbReference type="PANTHER" id="PTHR32308">
    <property type="entry name" value="LYASE BETA SUBUNIT, PUTATIVE (AFU_ORTHOLOGUE AFUA_4G13030)-RELATED"/>
    <property type="match status" value="1"/>
</dbReference>
<dbReference type="InterPro" id="IPR015813">
    <property type="entry name" value="Pyrv/PenolPyrv_kinase-like_dom"/>
</dbReference>
<evidence type="ECO:0000256" key="1">
    <source>
        <dbReference type="ARBA" id="ARBA00001946"/>
    </source>
</evidence>
<evidence type="ECO:0000256" key="11">
    <source>
        <dbReference type="ARBA" id="ARBA00022842"/>
    </source>
</evidence>
<evidence type="ECO:0000256" key="15">
    <source>
        <dbReference type="ARBA" id="ARBA00048308"/>
    </source>
</evidence>
<keyword evidence="22" id="KW-1185">Reference proteome</keyword>
<keyword evidence="9" id="KW-0963">Cytoplasm</keyword>
<evidence type="ECO:0000256" key="7">
    <source>
        <dbReference type="ARBA" id="ARBA00012914"/>
    </source>
</evidence>
<proteinExistence type="inferred from homology"/>
<dbReference type="GO" id="GO:0000287">
    <property type="term" value="F:magnesium ion binding"/>
    <property type="evidence" value="ECO:0007669"/>
    <property type="project" value="TreeGrafter"/>
</dbReference>
<feature type="binding site" evidence="18">
    <location>
        <position position="157"/>
    </location>
    <ligand>
        <name>Mg(2+)</name>
        <dbReference type="ChEBI" id="CHEBI:18420"/>
    </ligand>
</feature>
<dbReference type="GO" id="GO:0008815">
    <property type="term" value="F:citrate (pro-3S)-lyase activity"/>
    <property type="evidence" value="ECO:0007669"/>
    <property type="project" value="UniProtKB-EC"/>
</dbReference>
<evidence type="ECO:0000313" key="21">
    <source>
        <dbReference type="EMBL" id="GAB78597.1"/>
    </source>
</evidence>
<evidence type="ECO:0000259" key="20">
    <source>
        <dbReference type="Pfam" id="PF03328"/>
    </source>
</evidence>
<comment type="catalytic activity">
    <reaction evidence="15">
        <text>citrate = oxaloacetate + acetate</text>
        <dbReference type="Rhea" id="RHEA:10760"/>
        <dbReference type="ChEBI" id="CHEBI:16452"/>
        <dbReference type="ChEBI" id="CHEBI:16947"/>
        <dbReference type="ChEBI" id="CHEBI:30089"/>
        <dbReference type="EC" id="4.1.3.6"/>
    </reaction>
</comment>
<feature type="compositionally biased region" description="Basic and acidic residues" evidence="19">
    <location>
        <begin position="1"/>
        <end position="12"/>
    </location>
</feature>
<feature type="binding site" evidence="17">
    <location>
        <position position="157"/>
    </location>
    <ligand>
        <name>substrate</name>
    </ligand>
</feature>
<dbReference type="GO" id="GO:0008816">
    <property type="term" value="F:citryl-CoA lyase activity"/>
    <property type="evidence" value="ECO:0007669"/>
    <property type="project" value="UniProtKB-EC"/>
</dbReference>
<evidence type="ECO:0000256" key="13">
    <source>
        <dbReference type="ARBA" id="ARBA00030255"/>
    </source>
</evidence>
<evidence type="ECO:0000256" key="6">
    <source>
        <dbReference type="ARBA" id="ARBA00012258"/>
    </source>
</evidence>
<reference evidence="21 22" key="1">
    <citation type="submission" date="2012-08" db="EMBL/GenBank/DDBJ databases">
        <title>Whole genome shotgun sequence of Austwickia chelonae NBRC 105200.</title>
        <authorList>
            <person name="Yoshida I."/>
            <person name="Hosoyama A."/>
            <person name="Tsuchikane K."/>
            <person name="Katsumata H."/>
            <person name="Ando Y."/>
            <person name="Ohji S."/>
            <person name="Hamada M."/>
            <person name="Tamura T."/>
            <person name="Yamazoe A."/>
            <person name="Yamazaki S."/>
            <person name="Fujita N."/>
        </authorList>
    </citation>
    <scope>NUCLEOTIDE SEQUENCE [LARGE SCALE GENOMIC DNA]</scope>
    <source>
        <strain evidence="21 22">NBRC 105200</strain>
    </source>
</reference>
<organism evidence="21 22">
    <name type="scientific">Austwickia chelonae NBRC 105200</name>
    <dbReference type="NCBI Taxonomy" id="1184607"/>
    <lineage>
        <taxon>Bacteria</taxon>
        <taxon>Bacillati</taxon>
        <taxon>Actinomycetota</taxon>
        <taxon>Actinomycetes</taxon>
        <taxon>Micrococcales</taxon>
        <taxon>Dermatophilaceae</taxon>
        <taxon>Austwickia</taxon>
    </lineage>
</organism>
<comment type="catalytic activity">
    <reaction evidence="16">
        <text>(3S)-citryl-CoA = oxaloacetate + acetyl-CoA</text>
        <dbReference type="Rhea" id="RHEA:20812"/>
        <dbReference type="ChEBI" id="CHEBI:16452"/>
        <dbReference type="ChEBI" id="CHEBI:57288"/>
        <dbReference type="ChEBI" id="CHEBI:57321"/>
        <dbReference type="EC" id="4.1.3.34"/>
    </reaction>
</comment>
<evidence type="ECO:0000256" key="3">
    <source>
        <dbReference type="ARBA" id="ARBA00004496"/>
    </source>
</evidence>
<dbReference type="InterPro" id="IPR011206">
    <property type="entry name" value="Citrate_lyase_beta/mcl1/mcl2"/>
</dbReference>
<feature type="binding site" evidence="18">
    <location>
        <position position="184"/>
    </location>
    <ligand>
        <name>Mg(2+)</name>
        <dbReference type="ChEBI" id="CHEBI:18420"/>
    </ligand>
</feature>
<evidence type="ECO:0000256" key="17">
    <source>
        <dbReference type="PIRSR" id="PIRSR015582-1"/>
    </source>
</evidence>
<comment type="subunit">
    <text evidence="5">Oligomer with a subunit composition of (alpha,beta,gamma)6.</text>
</comment>
<dbReference type="PANTHER" id="PTHR32308:SF10">
    <property type="entry name" value="CITRATE LYASE SUBUNIT BETA"/>
    <property type="match status" value="1"/>
</dbReference>
<comment type="caution">
    <text evidence="21">The sequence shown here is derived from an EMBL/GenBank/DDBJ whole genome shotgun (WGS) entry which is preliminary data.</text>
</comment>
<feature type="domain" description="HpcH/HpaI aldolase/citrate lyase" evidence="20">
    <location>
        <begin position="33"/>
        <end position="251"/>
    </location>
</feature>
<evidence type="ECO:0000256" key="19">
    <source>
        <dbReference type="SAM" id="MobiDB-lite"/>
    </source>
</evidence>
<dbReference type="PIRSF" id="PIRSF015582">
    <property type="entry name" value="Cit_lyase_B"/>
    <property type="match status" value="1"/>
</dbReference>
<comment type="cofactor">
    <cofactor evidence="1">
        <name>Mg(2+)</name>
        <dbReference type="ChEBI" id="CHEBI:18420"/>
    </cofactor>
</comment>
<dbReference type="InterPro" id="IPR040442">
    <property type="entry name" value="Pyrv_kinase-like_dom_sf"/>
</dbReference>
<dbReference type="GO" id="GO:0005737">
    <property type="term" value="C:cytoplasm"/>
    <property type="evidence" value="ECO:0007669"/>
    <property type="project" value="UniProtKB-SubCell"/>
</dbReference>
<keyword evidence="11 18" id="KW-0460">Magnesium</keyword>
<gene>
    <name evidence="21" type="primary">citE</name>
    <name evidence="21" type="ORF">AUCHE_16_00130</name>
</gene>
<dbReference type="SUPFAM" id="SSF51621">
    <property type="entry name" value="Phosphoenolpyruvate/pyruvate domain"/>
    <property type="match status" value="1"/>
</dbReference>
<comment type="subcellular location">
    <subcellularLocation>
        <location evidence="3">Cytoplasm</location>
    </subcellularLocation>
</comment>
<dbReference type="EC" id="4.1.3.34" evidence="6"/>
<dbReference type="Proteomes" id="UP000008495">
    <property type="component" value="Unassembled WGS sequence"/>
</dbReference>
<evidence type="ECO:0000256" key="4">
    <source>
        <dbReference type="ARBA" id="ARBA00005549"/>
    </source>
</evidence>
<dbReference type="FunFam" id="3.20.20.60:FF:000008">
    <property type="entry name" value="Citrate (Pro-3S)-lyase subunit beta"/>
    <property type="match status" value="1"/>
</dbReference>